<dbReference type="PANTHER" id="PTHR32039">
    <property type="entry name" value="MAGNESIUM-CHELATASE SUBUNIT CHLI"/>
    <property type="match status" value="1"/>
</dbReference>
<dbReference type="Pfam" id="PF13335">
    <property type="entry name" value="Mg_chelatase_C"/>
    <property type="match status" value="1"/>
</dbReference>
<feature type="domain" description="AAA+ ATPase" evidence="4">
    <location>
        <begin position="230"/>
        <end position="413"/>
    </location>
</feature>
<organism evidence="5 6">
    <name type="scientific">Candidatus Collierbacteria bacterium GW2011_GWB2_44_22</name>
    <dbReference type="NCBI Taxonomy" id="1618387"/>
    <lineage>
        <taxon>Bacteria</taxon>
        <taxon>Candidatus Collieribacteriota</taxon>
    </lineage>
</organism>
<evidence type="ECO:0000256" key="1">
    <source>
        <dbReference type="ARBA" id="ARBA00006354"/>
    </source>
</evidence>
<keyword evidence="2" id="KW-0547">Nucleotide-binding</keyword>
<evidence type="ECO:0000313" key="6">
    <source>
        <dbReference type="Proteomes" id="UP000034006"/>
    </source>
</evidence>
<dbReference type="InterPro" id="IPR027417">
    <property type="entry name" value="P-loop_NTPase"/>
</dbReference>
<dbReference type="SMART" id="SM00382">
    <property type="entry name" value="AAA"/>
    <property type="match status" value="1"/>
</dbReference>
<dbReference type="InterPro" id="IPR003593">
    <property type="entry name" value="AAA+_ATPase"/>
</dbReference>
<dbReference type="InterPro" id="IPR000523">
    <property type="entry name" value="Mg_chelatse_chII-like_cat_dom"/>
</dbReference>
<dbReference type="NCBIfam" id="TIGR00368">
    <property type="entry name" value="YifB family Mg chelatase-like AAA ATPase"/>
    <property type="match status" value="1"/>
</dbReference>
<dbReference type="InterPro" id="IPR020568">
    <property type="entry name" value="Ribosomal_Su5_D2-typ_SF"/>
</dbReference>
<keyword evidence="3" id="KW-0067">ATP-binding</keyword>
<sequence length="524" mass="57592">MARIESVACVGLESFLVEVEVDVAEKGFPGFSIVGLPDKAVAEARERVKTALVNSGFSFPQKKIIVNLAPADLPKEGSAYDLPIAVGILVANGDIQVKESRTQELKESRQEKEEDGVVEGLFYGELSLDGSLRHTKGTLLVALFAKREHKKRIFLPVLSANEAAVVRDIEVIPVRNLKELICHLMGEKKIEPLKKIEIKSLVEAALPEFDMADVVGQETAKRALIISAAGGHNILMSGPPGSGKTMLSRALPGIMPLMSEEESMEVTRIYSAAGLMTAGEAVVRRRPFRSPHHSTSMAGLIGGGSRPVPGEVSLAHLGVLFLDEMAEFPRSVLESMRQPMEDGKVEISRVAGRVEYPASFQLVAAVNPCPCGYLGHPTKECKCSMREIEKYKRRISGPILDRIDLHINVPAVETEKILGTVEKGEGSKEIREKVMKARQKQSERLLVFGIFCNSQMKNKQVKEFCRLDIDGVHILRLAMEKFDLSARSYFRVLKVARTIADLEGSEAISAGHLGEALQYRERVF</sequence>
<accession>A0A0G1K4M4</accession>
<protein>
    <submittedName>
        <fullName evidence="5">Mg chelatase, subunit ChlI</fullName>
    </submittedName>
</protein>
<proteinExistence type="inferred from homology"/>
<dbReference type="InterPro" id="IPR001208">
    <property type="entry name" value="MCM_dom"/>
</dbReference>
<dbReference type="InterPro" id="IPR004482">
    <property type="entry name" value="Mg_chelat-rel"/>
</dbReference>
<dbReference type="Gene3D" id="3.40.50.300">
    <property type="entry name" value="P-loop containing nucleotide triphosphate hydrolases"/>
    <property type="match status" value="1"/>
</dbReference>
<dbReference type="CDD" id="cd00009">
    <property type="entry name" value="AAA"/>
    <property type="match status" value="1"/>
</dbReference>
<dbReference type="Pfam" id="PF01078">
    <property type="entry name" value="Mg_chelatase"/>
    <property type="match status" value="1"/>
</dbReference>
<dbReference type="PATRIC" id="fig|1618387.3.peg.1066"/>
<comment type="caution">
    <text evidence="5">The sequence shown here is derived from an EMBL/GenBank/DDBJ whole genome shotgun (WGS) entry which is preliminary data.</text>
</comment>
<dbReference type="InterPro" id="IPR045006">
    <property type="entry name" value="CHLI-like"/>
</dbReference>
<name>A0A0G1K4M4_9BACT</name>
<dbReference type="Pfam" id="PF13541">
    <property type="entry name" value="ChlI"/>
    <property type="match status" value="1"/>
</dbReference>
<reference evidence="5 6" key="1">
    <citation type="journal article" date="2015" name="Nature">
        <title>rRNA introns, odd ribosomes, and small enigmatic genomes across a large radiation of phyla.</title>
        <authorList>
            <person name="Brown C.T."/>
            <person name="Hug L.A."/>
            <person name="Thomas B.C."/>
            <person name="Sharon I."/>
            <person name="Castelle C.J."/>
            <person name="Singh A."/>
            <person name="Wilkins M.J."/>
            <person name="Williams K.H."/>
            <person name="Banfield J.F."/>
        </authorList>
    </citation>
    <scope>NUCLEOTIDE SEQUENCE [LARGE SCALE GENOMIC DNA]</scope>
</reference>
<evidence type="ECO:0000259" key="4">
    <source>
        <dbReference type="SMART" id="SM00382"/>
    </source>
</evidence>
<dbReference type="Proteomes" id="UP000034006">
    <property type="component" value="Unassembled WGS sequence"/>
</dbReference>
<comment type="similarity">
    <text evidence="1">Belongs to the Mg-chelatase subunits D/I family. ComM subfamily.</text>
</comment>
<dbReference type="Gene3D" id="3.30.230.10">
    <property type="match status" value="1"/>
</dbReference>
<evidence type="ECO:0000256" key="3">
    <source>
        <dbReference type="ARBA" id="ARBA00022840"/>
    </source>
</evidence>
<gene>
    <name evidence="5" type="ORF">UW44_C0014G0009</name>
</gene>
<dbReference type="AlphaFoldDB" id="A0A0G1K4M4"/>
<dbReference type="InterPro" id="IPR014721">
    <property type="entry name" value="Ribsml_uS5_D2-typ_fold_subgr"/>
</dbReference>
<dbReference type="SUPFAM" id="SSF54211">
    <property type="entry name" value="Ribosomal protein S5 domain 2-like"/>
    <property type="match status" value="1"/>
</dbReference>
<dbReference type="PANTHER" id="PTHR32039:SF7">
    <property type="entry name" value="COMPETENCE PROTEIN COMM"/>
    <property type="match status" value="1"/>
</dbReference>
<dbReference type="SUPFAM" id="SSF52540">
    <property type="entry name" value="P-loop containing nucleoside triphosphate hydrolases"/>
    <property type="match status" value="1"/>
</dbReference>
<dbReference type="GO" id="GO:0005524">
    <property type="term" value="F:ATP binding"/>
    <property type="evidence" value="ECO:0007669"/>
    <property type="project" value="UniProtKB-KW"/>
</dbReference>
<dbReference type="PRINTS" id="PR01657">
    <property type="entry name" value="MCMFAMILY"/>
</dbReference>
<dbReference type="GO" id="GO:0003677">
    <property type="term" value="F:DNA binding"/>
    <property type="evidence" value="ECO:0007669"/>
    <property type="project" value="InterPro"/>
</dbReference>
<dbReference type="InterPro" id="IPR025158">
    <property type="entry name" value="Mg_chelat-rel_C"/>
</dbReference>
<dbReference type="STRING" id="1618387.UW44_C0014G0009"/>
<evidence type="ECO:0000256" key="2">
    <source>
        <dbReference type="ARBA" id="ARBA00022741"/>
    </source>
</evidence>
<evidence type="ECO:0000313" key="5">
    <source>
        <dbReference type="EMBL" id="KKT51217.1"/>
    </source>
</evidence>
<dbReference type="EMBL" id="LCIH01000014">
    <property type="protein sequence ID" value="KKT51217.1"/>
    <property type="molecule type" value="Genomic_DNA"/>
</dbReference>